<evidence type="ECO:0000256" key="1">
    <source>
        <dbReference type="ARBA" id="ARBA00023157"/>
    </source>
</evidence>
<dbReference type="PROSITE" id="PS51352">
    <property type="entry name" value="THIOREDOXIN_2"/>
    <property type="match status" value="1"/>
</dbReference>
<comment type="caution">
    <text evidence="3">The sequence shown here is derived from an EMBL/GenBank/DDBJ whole genome shotgun (WGS) entry which is preliminary data.</text>
</comment>
<dbReference type="EMBL" id="JPVO01000055">
    <property type="protein sequence ID" value="KGR73739.1"/>
    <property type="molecule type" value="Genomic_DNA"/>
</dbReference>
<evidence type="ECO:0000313" key="4">
    <source>
        <dbReference type="Proteomes" id="UP000030408"/>
    </source>
</evidence>
<dbReference type="RefSeq" id="WP_036202573.1">
    <property type="nucleotide sequence ID" value="NZ_AVCY01000001.1"/>
</dbReference>
<dbReference type="STRING" id="1384057.CD33_17125"/>
<dbReference type="Proteomes" id="UP000030408">
    <property type="component" value="Unassembled WGS sequence"/>
</dbReference>
<dbReference type="Gene3D" id="3.40.30.10">
    <property type="entry name" value="Glutaredoxin"/>
    <property type="match status" value="1"/>
</dbReference>
<organism evidence="3 4">
    <name type="scientific">Ureibacillus sinduriensis BLB-1 = JCM 15800</name>
    <dbReference type="NCBI Taxonomy" id="1384057"/>
    <lineage>
        <taxon>Bacteria</taxon>
        <taxon>Bacillati</taxon>
        <taxon>Bacillota</taxon>
        <taxon>Bacilli</taxon>
        <taxon>Bacillales</taxon>
        <taxon>Caryophanaceae</taxon>
        <taxon>Ureibacillus</taxon>
    </lineage>
</organism>
<dbReference type="eggNOG" id="COG0526">
    <property type="taxonomic scope" value="Bacteria"/>
</dbReference>
<protein>
    <submittedName>
        <fullName evidence="3">Thiol-disulfide oxidoreductase</fullName>
    </submittedName>
</protein>
<name>A0A0A3HMX7_9BACL</name>
<evidence type="ECO:0000259" key="2">
    <source>
        <dbReference type="PROSITE" id="PS51352"/>
    </source>
</evidence>
<dbReference type="PANTHER" id="PTHR42852">
    <property type="entry name" value="THIOL:DISULFIDE INTERCHANGE PROTEIN DSBE"/>
    <property type="match status" value="1"/>
</dbReference>
<dbReference type="InterPro" id="IPR036249">
    <property type="entry name" value="Thioredoxin-like_sf"/>
</dbReference>
<dbReference type="OrthoDB" id="9811352at2"/>
<dbReference type="InterPro" id="IPR013766">
    <property type="entry name" value="Thioredoxin_domain"/>
</dbReference>
<dbReference type="SUPFAM" id="SSF52833">
    <property type="entry name" value="Thioredoxin-like"/>
    <property type="match status" value="1"/>
</dbReference>
<dbReference type="Pfam" id="PF00578">
    <property type="entry name" value="AhpC-TSA"/>
    <property type="match status" value="1"/>
</dbReference>
<dbReference type="GO" id="GO:0016209">
    <property type="term" value="F:antioxidant activity"/>
    <property type="evidence" value="ECO:0007669"/>
    <property type="project" value="InterPro"/>
</dbReference>
<evidence type="ECO:0000313" key="3">
    <source>
        <dbReference type="EMBL" id="KGR73739.1"/>
    </source>
</evidence>
<proteinExistence type="predicted"/>
<feature type="domain" description="Thioredoxin" evidence="2">
    <location>
        <begin position="1"/>
        <end position="145"/>
    </location>
</feature>
<dbReference type="InterPro" id="IPR000866">
    <property type="entry name" value="AhpC/TSA"/>
</dbReference>
<keyword evidence="4" id="KW-1185">Reference proteome</keyword>
<dbReference type="GO" id="GO:0016491">
    <property type="term" value="F:oxidoreductase activity"/>
    <property type="evidence" value="ECO:0007669"/>
    <property type="project" value="InterPro"/>
</dbReference>
<dbReference type="PANTHER" id="PTHR42852:SF12">
    <property type="entry name" value="THIOL-DISULFIDE OXIDOREDUCTASE YKUV"/>
    <property type="match status" value="1"/>
</dbReference>
<keyword evidence="1" id="KW-1015">Disulfide bond</keyword>
<sequence>MKLRSQMPELKGEAAWLNGSVKREDLVGKKPTIIHFWSMSCHDCKETMPQLNQFKMLYEQRVNFISVHMPRSMEDTDIGKIKKAARRYKMTQPIFIDNQMTLTDIFNNQYVPSYYLFDQNGVLRHYQSGGNGMKMLEKRVLKLLNEI</sequence>
<dbReference type="InterPro" id="IPR050553">
    <property type="entry name" value="Thioredoxin_ResA/DsbE_sf"/>
</dbReference>
<gene>
    <name evidence="3" type="ORF">CD33_17125</name>
</gene>
<dbReference type="AlphaFoldDB" id="A0A0A3HMX7"/>
<reference evidence="3 4" key="1">
    <citation type="submission" date="2014-02" db="EMBL/GenBank/DDBJ databases">
        <title>Draft genome sequence of Lysinibacillus sinduriensis JCM 15800.</title>
        <authorList>
            <person name="Zhang F."/>
            <person name="Wang G."/>
            <person name="Zhang L."/>
        </authorList>
    </citation>
    <scope>NUCLEOTIDE SEQUENCE [LARGE SCALE GENOMIC DNA]</scope>
    <source>
        <strain evidence="3 4">JCM 15800</strain>
    </source>
</reference>
<accession>A0A0A3HMX7</accession>
<dbReference type="CDD" id="cd02966">
    <property type="entry name" value="TlpA_like_family"/>
    <property type="match status" value="1"/>
</dbReference>